<feature type="transmembrane region" description="Helical" evidence="10">
    <location>
        <begin position="335"/>
        <end position="358"/>
    </location>
</feature>
<proteinExistence type="predicted"/>
<dbReference type="PROSITE" id="PS50259">
    <property type="entry name" value="G_PROTEIN_RECEP_F3_4"/>
    <property type="match status" value="1"/>
</dbReference>
<evidence type="ECO:0000256" key="7">
    <source>
        <dbReference type="ARBA" id="ARBA00023170"/>
    </source>
</evidence>
<reference evidence="13" key="1">
    <citation type="submission" date="2025-08" db="UniProtKB">
        <authorList>
            <consortium name="RefSeq"/>
        </authorList>
    </citation>
    <scope>IDENTIFICATION</scope>
    <source>
        <tissue evidence="13">Skeletal muscle</tissue>
    </source>
</reference>
<dbReference type="InterPro" id="IPR017979">
    <property type="entry name" value="GPCR_3_CS"/>
</dbReference>
<dbReference type="SUPFAM" id="SSF53822">
    <property type="entry name" value="Periplasmic binding protein-like I"/>
    <property type="match status" value="1"/>
</dbReference>
<evidence type="ECO:0000256" key="5">
    <source>
        <dbReference type="ARBA" id="ARBA00023040"/>
    </source>
</evidence>
<sequence>MNKLNFLYDHLIKNTISHSSEMPINNQHILSLVYAVKEINRNPNILPNISLGFHISNSYIDARMIYLNTLKLLSNQEKTIPNYSCEKRNMLPVVIGESDSENSLLMANILITYKIPQVAYCFFAIEKDAGNRIPYFYRMVPDIDDCFKCPEDQYPNRAQDKCLTKRLNFLTYDEALGISLALSACSFALLSTAVLGIFIKHRNTPIVKANNRDLSYLLLISLLLCFLSSLLFIGRPGEVICPLQQTAFAIIFSIAISCVLAKTITVVLAFMATKPGSAMKKWVGKKMSNYIVLFSSLIQIGICISWLCIACPYPDMDMIFLTEEIILECNKGSVVMFYCILSYLGSLAIVSFIMAFLARKLPNSFNEAKFITFSMLLFCSVWICFVPTYISSKGKYMVAVEIFTLLSSSAGLLGCIFLPKCYIIVLRPDLNKKDHLTRKNTGYGN</sequence>
<dbReference type="InterPro" id="IPR017978">
    <property type="entry name" value="GPCR_3_C"/>
</dbReference>
<dbReference type="PANTHER" id="PTHR24061:SF599">
    <property type="entry name" value="G-PROTEIN COUPLED RECEPTORS FAMILY 3 PROFILE DOMAIN-CONTAINING PROTEIN"/>
    <property type="match status" value="1"/>
</dbReference>
<dbReference type="GeneID" id="106540574"/>
<dbReference type="InterPro" id="IPR028082">
    <property type="entry name" value="Peripla_BP_I"/>
</dbReference>
<dbReference type="RefSeq" id="XP_013911223.1">
    <property type="nucleotide sequence ID" value="XM_014055748.1"/>
</dbReference>
<evidence type="ECO:0000256" key="3">
    <source>
        <dbReference type="ARBA" id="ARBA00022692"/>
    </source>
</evidence>
<feature type="transmembrane region" description="Helical" evidence="10">
    <location>
        <begin position="246"/>
        <end position="270"/>
    </location>
</feature>
<evidence type="ECO:0000256" key="1">
    <source>
        <dbReference type="ARBA" id="ARBA00004651"/>
    </source>
</evidence>
<evidence type="ECO:0000256" key="8">
    <source>
        <dbReference type="ARBA" id="ARBA00023180"/>
    </source>
</evidence>
<dbReference type="InterPro" id="IPR000068">
    <property type="entry name" value="GPCR_3_Ca_sens_rcpt-rel"/>
</dbReference>
<dbReference type="Pfam" id="PF00003">
    <property type="entry name" value="7tm_3"/>
    <property type="match status" value="1"/>
</dbReference>
<dbReference type="Pfam" id="PF01094">
    <property type="entry name" value="ANF_receptor"/>
    <property type="match status" value="1"/>
</dbReference>
<keyword evidence="9" id="KW-0807">Transducer</keyword>
<feature type="transmembrane region" description="Helical" evidence="10">
    <location>
        <begin position="214"/>
        <end position="234"/>
    </location>
</feature>
<keyword evidence="6 10" id="KW-0472">Membrane</keyword>
<evidence type="ECO:0000256" key="4">
    <source>
        <dbReference type="ARBA" id="ARBA00022989"/>
    </source>
</evidence>
<dbReference type="Gene3D" id="3.40.50.2300">
    <property type="match status" value="1"/>
</dbReference>
<evidence type="ECO:0000313" key="12">
    <source>
        <dbReference type="Proteomes" id="UP000504617"/>
    </source>
</evidence>
<feature type="transmembrane region" description="Helical" evidence="10">
    <location>
        <begin position="396"/>
        <end position="418"/>
    </location>
</feature>
<feature type="transmembrane region" description="Helical" evidence="10">
    <location>
        <begin position="290"/>
        <end position="315"/>
    </location>
</feature>
<dbReference type="OrthoDB" id="5984008at2759"/>
<accession>A0A6I9XK07</accession>
<feature type="domain" description="G-protein coupled receptors family 3 profile" evidence="11">
    <location>
        <begin position="176"/>
        <end position="440"/>
    </location>
</feature>
<protein>
    <submittedName>
        <fullName evidence="13">Vomeronasal type-2 receptor 26-like</fullName>
    </submittedName>
</protein>
<dbReference type="PANTHER" id="PTHR24061">
    <property type="entry name" value="CALCIUM-SENSING RECEPTOR-RELATED"/>
    <property type="match status" value="1"/>
</dbReference>
<keyword evidence="5" id="KW-0297">G-protein coupled receptor</keyword>
<evidence type="ECO:0000313" key="13">
    <source>
        <dbReference type="RefSeq" id="XP_013911223.1"/>
    </source>
</evidence>
<keyword evidence="7" id="KW-0675">Receptor</keyword>
<evidence type="ECO:0000259" key="11">
    <source>
        <dbReference type="PROSITE" id="PS50259"/>
    </source>
</evidence>
<keyword evidence="2" id="KW-1003">Cell membrane</keyword>
<comment type="subcellular location">
    <subcellularLocation>
        <location evidence="1">Cell membrane</location>
        <topology evidence="1">Multi-pass membrane protein</topology>
    </subcellularLocation>
</comment>
<dbReference type="InterPro" id="IPR000337">
    <property type="entry name" value="GPCR_3"/>
</dbReference>
<keyword evidence="4 10" id="KW-1133">Transmembrane helix</keyword>
<organism evidence="12 13">
    <name type="scientific">Thamnophis sirtalis</name>
    <dbReference type="NCBI Taxonomy" id="35019"/>
    <lineage>
        <taxon>Eukaryota</taxon>
        <taxon>Metazoa</taxon>
        <taxon>Chordata</taxon>
        <taxon>Craniata</taxon>
        <taxon>Vertebrata</taxon>
        <taxon>Euteleostomi</taxon>
        <taxon>Lepidosauria</taxon>
        <taxon>Squamata</taxon>
        <taxon>Bifurcata</taxon>
        <taxon>Unidentata</taxon>
        <taxon>Episquamata</taxon>
        <taxon>Toxicofera</taxon>
        <taxon>Serpentes</taxon>
        <taxon>Colubroidea</taxon>
        <taxon>Colubridae</taxon>
        <taxon>Natricinae</taxon>
        <taxon>Thamnophis</taxon>
    </lineage>
</organism>
<evidence type="ECO:0000256" key="9">
    <source>
        <dbReference type="ARBA" id="ARBA00023224"/>
    </source>
</evidence>
<keyword evidence="8" id="KW-0325">Glycoprotein</keyword>
<dbReference type="PRINTS" id="PR01535">
    <property type="entry name" value="VOMERONASL2R"/>
</dbReference>
<dbReference type="KEGG" id="tsr:106540574"/>
<dbReference type="Proteomes" id="UP000504617">
    <property type="component" value="Unplaced"/>
</dbReference>
<evidence type="ECO:0000256" key="6">
    <source>
        <dbReference type="ARBA" id="ARBA00023136"/>
    </source>
</evidence>
<dbReference type="CDD" id="cd15283">
    <property type="entry name" value="7tmC_V2R_pheromone"/>
    <property type="match status" value="1"/>
</dbReference>
<dbReference type="InterPro" id="IPR004073">
    <property type="entry name" value="GPCR_3_vmron_rcpt_2"/>
</dbReference>
<dbReference type="GO" id="GO:0005886">
    <property type="term" value="C:plasma membrane"/>
    <property type="evidence" value="ECO:0007669"/>
    <property type="project" value="UniProtKB-SubCell"/>
</dbReference>
<feature type="transmembrane region" description="Helical" evidence="10">
    <location>
        <begin position="370"/>
        <end position="390"/>
    </location>
</feature>
<evidence type="ECO:0000256" key="10">
    <source>
        <dbReference type="SAM" id="Phobius"/>
    </source>
</evidence>
<keyword evidence="3 10" id="KW-0812">Transmembrane</keyword>
<dbReference type="PROSITE" id="PS00981">
    <property type="entry name" value="G_PROTEIN_RECEP_F3_3"/>
    <property type="match status" value="1"/>
</dbReference>
<keyword evidence="12" id="KW-1185">Reference proteome</keyword>
<dbReference type="AlphaFoldDB" id="A0A6I9XK07"/>
<dbReference type="InterPro" id="IPR001828">
    <property type="entry name" value="ANF_lig-bd_rcpt"/>
</dbReference>
<evidence type="ECO:0000256" key="2">
    <source>
        <dbReference type="ARBA" id="ARBA00022475"/>
    </source>
</evidence>
<feature type="transmembrane region" description="Helical" evidence="10">
    <location>
        <begin position="175"/>
        <end position="199"/>
    </location>
</feature>
<dbReference type="GO" id="GO:0004930">
    <property type="term" value="F:G protein-coupled receptor activity"/>
    <property type="evidence" value="ECO:0007669"/>
    <property type="project" value="UniProtKB-KW"/>
</dbReference>
<gene>
    <name evidence="13" type="primary">LOC106540574</name>
</gene>
<name>A0A6I9XK07_9SAUR</name>
<dbReference type="PRINTS" id="PR00248">
    <property type="entry name" value="GPCRMGR"/>
</dbReference>